<comment type="caution">
    <text evidence="2">The sequence shown here is derived from an EMBL/GenBank/DDBJ whole genome shotgun (WGS) entry which is preliminary data.</text>
</comment>
<evidence type="ECO:0000256" key="1">
    <source>
        <dbReference type="SAM" id="Phobius"/>
    </source>
</evidence>
<proteinExistence type="predicted"/>
<keyword evidence="1" id="KW-0812">Transmembrane</keyword>
<keyword evidence="1" id="KW-0472">Membrane</keyword>
<protein>
    <recommendedName>
        <fullName evidence="4">DUF4179 domain-containing protein</fullName>
    </recommendedName>
</protein>
<evidence type="ECO:0000313" key="2">
    <source>
        <dbReference type="EMBL" id="MFL0248610.1"/>
    </source>
</evidence>
<dbReference type="Proteomes" id="UP001623591">
    <property type="component" value="Unassembled WGS sequence"/>
</dbReference>
<gene>
    <name evidence="2" type="ORF">ACJDUG_16825</name>
</gene>
<feature type="transmembrane region" description="Helical" evidence="1">
    <location>
        <begin position="58"/>
        <end position="77"/>
    </location>
</feature>
<reference evidence="2 3" key="1">
    <citation type="submission" date="2024-11" db="EMBL/GenBank/DDBJ databases">
        <authorList>
            <person name="Heng Y.C."/>
            <person name="Lim A.C.H."/>
            <person name="Lee J.K.Y."/>
            <person name="Kittelmann S."/>
        </authorList>
    </citation>
    <scope>NUCLEOTIDE SEQUENCE [LARGE SCALE GENOMIC DNA]</scope>
    <source>
        <strain evidence="2 3">WILCCON 0185</strain>
    </source>
</reference>
<dbReference type="EMBL" id="JBJHZZ010000022">
    <property type="protein sequence ID" value="MFL0248610.1"/>
    <property type="molecule type" value="Genomic_DNA"/>
</dbReference>
<name>A0ABW8T9M4_9CLOT</name>
<evidence type="ECO:0008006" key="4">
    <source>
        <dbReference type="Google" id="ProtNLM"/>
    </source>
</evidence>
<evidence type="ECO:0000313" key="3">
    <source>
        <dbReference type="Proteomes" id="UP001623591"/>
    </source>
</evidence>
<accession>A0ABW8T9M4</accession>
<keyword evidence="1" id="KW-1133">Transmembrane helix</keyword>
<dbReference type="RefSeq" id="WP_406771038.1">
    <property type="nucleotide sequence ID" value="NZ_JBJHZZ010000022.1"/>
</dbReference>
<organism evidence="2 3">
    <name type="scientific">Candidatus Clostridium stratigraminis</name>
    <dbReference type="NCBI Taxonomy" id="3381661"/>
    <lineage>
        <taxon>Bacteria</taxon>
        <taxon>Bacillati</taxon>
        <taxon>Bacillota</taxon>
        <taxon>Clostridia</taxon>
        <taxon>Eubacteriales</taxon>
        <taxon>Clostridiaceae</taxon>
        <taxon>Clostridium</taxon>
    </lineage>
</organism>
<keyword evidence="3" id="KW-1185">Reference proteome</keyword>
<sequence length="454" mass="51027">MEDKLRNTLDKLNEEETSFLLDKDINFNIDKKAISKIKSSVYKKIGTNRKPSIFSRKLIACAAAVMLIFFGLFTIGFDNVAAAVRQVIVYIPGFGLASKDTGKAMLEVKVMKEPVFFNVQGKKVELYSSWLSIYNDQVIVTAIFRYPKTIDINEIAIEYNGGKIYWDSELPDFSSLDDKKNYKEITYTYTIRNPKAPIDSLSFDVEGSKVSIPFEKSEDIKDKVVSQNFNGIIVSAIPLNEDRSKFTLNSTYEKDMEGVNFYSSIVTDTDSKIKAIDEYGNEYEIKKSTPQGNEYYVDGNIKGKIVSLKFNKLYQGFSFENKESLEGIKFKVPKAGEKVEINKSLNNSISSINIKSVEKIAPNANTPYNLMFTYEIKSKIPGLNISYFSLYVGKTGGAVAGRILGKNKAGDSYIVNYGVLADENAAENTVNLISTGSYYINMMLLDKECILKFQ</sequence>